<dbReference type="InterPro" id="IPR011050">
    <property type="entry name" value="Pectin_lyase_fold/virulence"/>
</dbReference>
<dbReference type="STRING" id="3694.A0A2K1YFD0"/>
<comment type="subcellular location">
    <subcellularLocation>
        <location evidence="1">Secreted</location>
        <location evidence="1">Cell wall</location>
    </subcellularLocation>
</comment>
<feature type="domain" description="Pectinesterase catalytic" evidence="8">
    <location>
        <begin position="11"/>
        <end position="94"/>
    </location>
</feature>
<dbReference type="GO" id="GO:0045490">
    <property type="term" value="P:pectin catabolic process"/>
    <property type="evidence" value="ECO:0007669"/>
    <property type="project" value="UniProtKB-UniPathway"/>
</dbReference>
<proteinExistence type="inferred from homology"/>
<dbReference type="SUPFAM" id="SSF51126">
    <property type="entry name" value="Pectin lyase-like"/>
    <property type="match status" value="1"/>
</dbReference>
<comment type="similarity">
    <text evidence="3">Belongs to the pectinesterase family.</text>
</comment>
<dbReference type="PANTHER" id="PTHR31321">
    <property type="entry name" value="ACYL-COA THIOESTER HYDROLASE YBHC-RELATED"/>
    <property type="match status" value="1"/>
</dbReference>
<dbReference type="Proteomes" id="UP000006729">
    <property type="component" value="Chromosome 11"/>
</dbReference>
<evidence type="ECO:0000313" key="9">
    <source>
        <dbReference type="EMBL" id="PNT11736.1"/>
    </source>
</evidence>
<dbReference type="InterPro" id="IPR000070">
    <property type="entry name" value="Pectinesterase_cat"/>
</dbReference>
<dbReference type="InterPro" id="IPR012334">
    <property type="entry name" value="Pectin_lyas_fold"/>
</dbReference>
<dbReference type="EC" id="3.1.1.11" evidence="4"/>
<dbReference type="Pfam" id="PF01095">
    <property type="entry name" value="Pectinesterase"/>
    <property type="match status" value="1"/>
</dbReference>
<accession>A0A2K1YFD0</accession>
<evidence type="ECO:0000256" key="5">
    <source>
        <dbReference type="ARBA" id="ARBA00022512"/>
    </source>
</evidence>
<organism evidence="9 10">
    <name type="scientific">Populus trichocarpa</name>
    <name type="common">Western balsam poplar</name>
    <name type="synonym">Populus balsamifera subsp. trichocarpa</name>
    <dbReference type="NCBI Taxonomy" id="3694"/>
    <lineage>
        <taxon>Eukaryota</taxon>
        <taxon>Viridiplantae</taxon>
        <taxon>Streptophyta</taxon>
        <taxon>Embryophyta</taxon>
        <taxon>Tracheophyta</taxon>
        <taxon>Spermatophyta</taxon>
        <taxon>Magnoliopsida</taxon>
        <taxon>eudicotyledons</taxon>
        <taxon>Gunneridae</taxon>
        <taxon>Pentapetalae</taxon>
        <taxon>rosids</taxon>
        <taxon>fabids</taxon>
        <taxon>Malpighiales</taxon>
        <taxon>Salicaceae</taxon>
        <taxon>Saliceae</taxon>
        <taxon>Populus</taxon>
    </lineage>
</organism>
<keyword evidence="5" id="KW-0134">Cell wall</keyword>
<evidence type="ECO:0000256" key="4">
    <source>
        <dbReference type="ARBA" id="ARBA00013229"/>
    </source>
</evidence>
<keyword evidence="10" id="KW-1185">Reference proteome</keyword>
<dbReference type="UniPathway" id="UPA00545">
    <property type="reaction ID" value="UER00823"/>
</dbReference>
<dbReference type="Gene3D" id="2.160.20.10">
    <property type="entry name" value="Single-stranded right-handed beta-helix, Pectin lyase-like"/>
    <property type="match status" value="1"/>
</dbReference>
<comment type="pathway">
    <text evidence="2">Glycan metabolism; pectin degradation; 2-dehydro-3-deoxy-D-gluconate from pectin: step 1/5.</text>
</comment>
<evidence type="ECO:0000256" key="7">
    <source>
        <dbReference type="ARBA" id="ARBA00023085"/>
    </source>
</evidence>
<keyword evidence="5" id="KW-0964">Secreted</keyword>
<keyword evidence="7" id="KW-0063">Aspartyl esterase</keyword>
<dbReference type="GO" id="GO:0030599">
    <property type="term" value="F:pectinesterase activity"/>
    <property type="evidence" value="ECO:0007669"/>
    <property type="project" value="UniProtKB-EC"/>
</dbReference>
<reference evidence="9 10" key="1">
    <citation type="journal article" date="2006" name="Science">
        <title>The genome of black cottonwood, Populus trichocarpa (Torr. &amp; Gray).</title>
        <authorList>
            <person name="Tuskan G.A."/>
            <person name="Difazio S."/>
            <person name="Jansson S."/>
            <person name="Bohlmann J."/>
            <person name="Grigoriev I."/>
            <person name="Hellsten U."/>
            <person name="Putnam N."/>
            <person name="Ralph S."/>
            <person name="Rombauts S."/>
            <person name="Salamov A."/>
            <person name="Schein J."/>
            <person name="Sterck L."/>
            <person name="Aerts A."/>
            <person name="Bhalerao R.R."/>
            <person name="Bhalerao R.P."/>
            <person name="Blaudez D."/>
            <person name="Boerjan W."/>
            <person name="Brun A."/>
            <person name="Brunner A."/>
            <person name="Busov V."/>
            <person name="Campbell M."/>
            <person name="Carlson J."/>
            <person name="Chalot M."/>
            <person name="Chapman J."/>
            <person name="Chen G.L."/>
            <person name="Cooper D."/>
            <person name="Coutinho P.M."/>
            <person name="Couturier J."/>
            <person name="Covert S."/>
            <person name="Cronk Q."/>
            <person name="Cunningham R."/>
            <person name="Davis J."/>
            <person name="Degroeve S."/>
            <person name="Dejardin A."/>
            <person name="Depamphilis C."/>
            <person name="Detter J."/>
            <person name="Dirks B."/>
            <person name="Dubchak I."/>
            <person name="Duplessis S."/>
            <person name="Ehlting J."/>
            <person name="Ellis B."/>
            <person name="Gendler K."/>
            <person name="Goodstein D."/>
            <person name="Gribskov M."/>
            <person name="Grimwood J."/>
            <person name="Groover A."/>
            <person name="Gunter L."/>
            <person name="Hamberger B."/>
            <person name="Heinze B."/>
            <person name="Helariutta Y."/>
            <person name="Henrissat B."/>
            <person name="Holligan D."/>
            <person name="Holt R."/>
            <person name="Huang W."/>
            <person name="Islam-Faridi N."/>
            <person name="Jones S."/>
            <person name="Jones-Rhoades M."/>
            <person name="Jorgensen R."/>
            <person name="Joshi C."/>
            <person name="Kangasjarvi J."/>
            <person name="Karlsson J."/>
            <person name="Kelleher C."/>
            <person name="Kirkpatrick R."/>
            <person name="Kirst M."/>
            <person name="Kohler A."/>
            <person name="Kalluri U."/>
            <person name="Larimer F."/>
            <person name="Leebens-Mack J."/>
            <person name="Leple J.C."/>
            <person name="Locascio P."/>
            <person name="Lou Y."/>
            <person name="Lucas S."/>
            <person name="Martin F."/>
            <person name="Montanini B."/>
            <person name="Napoli C."/>
            <person name="Nelson D.R."/>
            <person name="Nelson C."/>
            <person name="Nieminen K."/>
            <person name="Nilsson O."/>
            <person name="Pereda V."/>
            <person name="Peter G."/>
            <person name="Philippe R."/>
            <person name="Pilate G."/>
            <person name="Poliakov A."/>
            <person name="Razumovskaya J."/>
            <person name="Richardson P."/>
            <person name="Rinaldi C."/>
            <person name="Ritland K."/>
            <person name="Rouze P."/>
            <person name="Ryaboy D."/>
            <person name="Schmutz J."/>
            <person name="Schrader J."/>
            <person name="Segerman B."/>
            <person name="Shin H."/>
            <person name="Siddiqui A."/>
            <person name="Sterky F."/>
            <person name="Terry A."/>
            <person name="Tsai C.J."/>
            <person name="Uberbacher E."/>
            <person name="Unneberg P."/>
            <person name="Vahala J."/>
            <person name="Wall K."/>
            <person name="Wessler S."/>
            <person name="Yang G."/>
            <person name="Yin T."/>
            <person name="Douglas C."/>
            <person name="Marra M."/>
            <person name="Sandberg G."/>
            <person name="Van de Peer Y."/>
            <person name="Rokhsar D."/>
        </authorList>
    </citation>
    <scope>NUCLEOTIDE SEQUENCE [LARGE SCALE GENOMIC DNA]</scope>
    <source>
        <strain evidence="10">cv. Nisqually</strain>
    </source>
</reference>
<gene>
    <name evidence="9" type="ORF">POPTR_011G042200</name>
</gene>
<name>A0A2K1YFD0_POPTR</name>
<dbReference type="EMBL" id="CM009300">
    <property type="protein sequence ID" value="PNT11736.1"/>
    <property type="molecule type" value="Genomic_DNA"/>
</dbReference>
<dbReference type="GO" id="GO:0042545">
    <property type="term" value="P:cell wall modification"/>
    <property type="evidence" value="ECO:0007669"/>
    <property type="project" value="InterPro"/>
</dbReference>
<evidence type="ECO:0000256" key="6">
    <source>
        <dbReference type="ARBA" id="ARBA00022801"/>
    </source>
</evidence>
<evidence type="ECO:0000259" key="8">
    <source>
        <dbReference type="Pfam" id="PF01095"/>
    </source>
</evidence>
<sequence>MPPAAITSPIATLKGVRAYLGRAFRPYSTVVYLSEVVEPAGWSPWHYQGHERDFTYAEVNCKGRGSDISKRVPWEKKLDAQQINQFSKSSFIDQDGWLANLPL</sequence>
<dbReference type="InParanoid" id="A0A2K1YFD0"/>
<keyword evidence="6" id="KW-0378">Hydrolase</keyword>
<dbReference type="AlphaFoldDB" id="A0A2K1YFD0"/>
<evidence type="ECO:0000256" key="3">
    <source>
        <dbReference type="ARBA" id="ARBA00008891"/>
    </source>
</evidence>
<evidence type="ECO:0000313" key="10">
    <source>
        <dbReference type="Proteomes" id="UP000006729"/>
    </source>
</evidence>
<evidence type="ECO:0000256" key="1">
    <source>
        <dbReference type="ARBA" id="ARBA00004191"/>
    </source>
</evidence>
<dbReference type="PANTHER" id="PTHR31321:SF120">
    <property type="entry name" value="PECTINESTERASE 52-RELATED"/>
    <property type="match status" value="1"/>
</dbReference>
<protein>
    <recommendedName>
        <fullName evidence="4">pectinesterase</fullName>
        <ecNumber evidence="4">3.1.1.11</ecNumber>
    </recommendedName>
</protein>
<evidence type="ECO:0000256" key="2">
    <source>
        <dbReference type="ARBA" id="ARBA00005184"/>
    </source>
</evidence>